<comment type="caution">
    <text evidence="11">The sequence shown here is derived from an EMBL/GenBank/DDBJ whole genome shotgun (WGS) entry which is preliminary data.</text>
</comment>
<sequence>MVGLLDAKDSKAPMAPIFLLLGFLISSLELTGAQSVGVCYGKNGNNLPADGEVIELYKSNGIGRMRIYEPDRSILDALRGSNIELIIGISNNNLEALTDAAAATDWVEKNVRNYWPDVKFRYIAVGNEVNPNDNEAQFVLPAMQNILNATASANLNDQIKVSTAIDTTLLGNSFPPSVGSFSDSASSYINPIIKFLVKNGAPLLANLYPYFSYISNPQDISLSYALFTSQSIAIMDGNHGYKNLFDAILDSLYSALERAGAPDLQIVVSESGWPSAGGTAASIQNAGTYYKNLINHVKGGTPKRPGQAIETYLFAMFDENQKSGAPVIERQFGLLTPDKQPKYQISFPTSIFCVGRGIFEIININGV</sequence>
<evidence type="ECO:0000256" key="5">
    <source>
        <dbReference type="ARBA" id="ARBA00023295"/>
    </source>
</evidence>
<dbReference type="InterPro" id="IPR000490">
    <property type="entry name" value="Glyco_hydro_17"/>
</dbReference>
<evidence type="ECO:0000256" key="8">
    <source>
        <dbReference type="RuleBase" id="RU004335"/>
    </source>
</evidence>
<name>A0A8T1NSA7_CARIL</name>
<evidence type="ECO:0000256" key="6">
    <source>
        <dbReference type="ARBA" id="ARBA00033335"/>
    </source>
</evidence>
<reference evidence="11" key="1">
    <citation type="submission" date="2020-12" db="EMBL/GenBank/DDBJ databases">
        <title>WGS assembly of Carya illinoinensis cv. Pawnee.</title>
        <authorList>
            <person name="Platts A."/>
            <person name="Shu S."/>
            <person name="Wright S."/>
            <person name="Barry K."/>
            <person name="Edger P."/>
            <person name="Pires J.C."/>
            <person name="Schmutz J."/>
        </authorList>
    </citation>
    <scope>NUCLEOTIDE SEQUENCE</scope>
    <source>
        <tissue evidence="11">Leaf</tissue>
    </source>
</reference>
<dbReference type="AlphaFoldDB" id="A0A8T1NSA7"/>
<dbReference type="PROSITE" id="PS00587">
    <property type="entry name" value="GLYCOSYL_HYDROL_F17"/>
    <property type="match status" value="1"/>
</dbReference>
<dbReference type="GO" id="GO:0005975">
    <property type="term" value="P:carbohydrate metabolic process"/>
    <property type="evidence" value="ECO:0007669"/>
    <property type="project" value="InterPro"/>
</dbReference>
<keyword evidence="10" id="KW-0732">Signal</keyword>
<dbReference type="EMBL" id="CM031821">
    <property type="protein sequence ID" value="KAG6632362.1"/>
    <property type="molecule type" value="Genomic_DNA"/>
</dbReference>
<dbReference type="FunFam" id="3.20.20.80:FF:000010">
    <property type="entry name" value="glucan endo-1,3-beta-glucosidase, basic"/>
    <property type="match status" value="1"/>
</dbReference>
<evidence type="ECO:0000256" key="10">
    <source>
        <dbReference type="SAM" id="SignalP"/>
    </source>
</evidence>
<evidence type="ECO:0000256" key="9">
    <source>
        <dbReference type="RuleBase" id="RU004336"/>
    </source>
</evidence>
<dbReference type="Proteomes" id="UP000811609">
    <property type="component" value="Chromosome 13"/>
</dbReference>
<evidence type="ECO:0000256" key="7">
    <source>
        <dbReference type="ARBA" id="ARBA00033417"/>
    </source>
</evidence>
<dbReference type="InterPro" id="IPR044965">
    <property type="entry name" value="Glyco_hydro_17_plant"/>
</dbReference>
<proteinExistence type="inferred from homology"/>
<feature type="signal peptide" evidence="10">
    <location>
        <begin position="1"/>
        <end position="33"/>
    </location>
</feature>
<evidence type="ECO:0000256" key="4">
    <source>
        <dbReference type="ARBA" id="ARBA00022801"/>
    </source>
</evidence>
<dbReference type="PANTHER" id="PTHR32227">
    <property type="entry name" value="GLUCAN ENDO-1,3-BETA-GLUCOSIDASE BG1-RELATED-RELATED"/>
    <property type="match status" value="1"/>
</dbReference>
<dbReference type="EC" id="3.2.1.39" evidence="3"/>
<dbReference type="GO" id="GO:0042973">
    <property type="term" value="F:glucan endo-1,3-beta-D-glucosidase activity"/>
    <property type="evidence" value="ECO:0007669"/>
    <property type="project" value="UniProtKB-EC"/>
</dbReference>
<evidence type="ECO:0000313" key="12">
    <source>
        <dbReference type="Proteomes" id="UP000811609"/>
    </source>
</evidence>
<evidence type="ECO:0000256" key="2">
    <source>
        <dbReference type="ARBA" id="ARBA00008773"/>
    </source>
</evidence>
<keyword evidence="5 9" id="KW-0326">Glycosidase</keyword>
<keyword evidence="4 9" id="KW-0378">Hydrolase</keyword>
<dbReference type="Pfam" id="PF00332">
    <property type="entry name" value="Glyco_hydro_17"/>
    <property type="match status" value="1"/>
</dbReference>
<comment type="similarity">
    <text evidence="2 8">Belongs to the glycosyl hydrolase 17 family.</text>
</comment>
<gene>
    <name evidence="11" type="ORF">CIPAW_13G154200</name>
</gene>
<keyword evidence="12" id="KW-1185">Reference proteome</keyword>
<comment type="catalytic activity">
    <reaction evidence="1">
        <text>Hydrolysis of (1-&gt;3)-beta-D-glucosidic linkages in (1-&gt;3)-beta-D-glucans.</text>
        <dbReference type="EC" id="3.2.1.39"/>
    </reaction>
</comment>
<evidence type="ECO:0000256" key="1">
    <source>
        <dbReference type="ARBA" id="ARBA00000382"/>
    </source>
</evidence>
<feature type="chain" id="PRO_5035730455" description="glucan endo-1,3-beta-D-glucosidase" evidence="10">
    <location>
        <begin position="34"/>
        <end position="367"/>
    </location>
</feature>
<organism evidence="11 12">
    <name type="scientific">Carya illinoinensis</name>
    <name type="common">Pecan</name>
    <dbReference type="NCBI Taxonomy" id="32201"/>
    <lineage>
        <taxon>Eukaryota</taxon>
        <taxon>Viridiplantae</taxon>
        <taxon>Streptophyta</taxon>
        <taxon>Embryophyta</taxon>
        <taxon>Tracheophyta</taxon>
        <taxon>Spermatophyta</taxon>
        <taxon>Magnoliopsida</taxon>
        <taxon>eudicotyledons</taxon>
        <taxon>Gunneridae</taxon>
        <taxon>Pentapetalae</taxon>
        <taxon>rosids</taxon>
        <taxon>fabids</taxon>
        <taxon>Fagales</taxon>
        <taxon>Juglandaceae</taxon>
        <taxon>Carya</taxon>
    </lineage>
</organism>
<protein>
    <recommendedName>
        <fullName evidence="3">glucan endo-1,3-beta-D-glucosidase</fullName>
        <ecNumber evidence="3">3.2.1.39</ecNumber>
    </recommendedName>
    <alternativeName>
        <fullName evidence="6">(1-&gt;3)-beta-glucan endohydrolase</fullName>
    </alternativeName>
    <alternativeName>
        <fullName evidence="7">Beta-1,3-endoglucanase</fullName>
    </alternativeName>
</protein>
<accession>A0A8T1NSA7</accession>
<evidence type="ECO:0000313" key="11">
    <source>
        <dbReference type="EMBL" id="KAG6632362.1"/>
    </source>
</evidence>
<evidence type="ECO:0000256" key="3">
    <source>
        <dbReference type="ARBA" id="ARBA00012780"/>
    </source>
</evidence>